<gene>
    <name evidence="2" type="ORF">AVDCRST_MAG90-770</name>
</gene>
<accession>A0A6J4KVB4</accession>
<dbReference type="AlphaFoldDB" id="A0A6J4KVB4"/>
<name>A0A6J4KVB4_9HYPH</name>
<sequence>AVRGVWAETPSDAPARAEGPGRQALHGPGHHTGGGGRERSLGDVRLERVVTRRRRQGAPAGSRSARAGGSGL</sequence>
<organism evidence="2">
    <name type="scientific">uncultured Microvirga sp</name>
    <dbReference type="NCBI Taxonomy" id="412392"/>
    <lineage>
        <taxon>Bacteria</taxon>
        <taxon>Pseudomonadati</taxon>
        <taxon>Pseudomonadota</taxon>
        <taxon>Alphaproteobacteria</taxon>
        <taxon>Hyphomicrobiales</taxon>
        <taxon>Methylobacteriaceae</taxon>
        <taxon>Microvirga</taxon>
        <taxon>environmental samples</taxon>
    </lineage>
</organism>
<feature type="non-terminal residue" evidence="2">
    <location>
        <position position="72"/>
    </location>
</feature>
<feature type="compositionally biased region" description="Low complexity" evidence="1">
    <location>
        <begin position="57"/>
        <end position="72"/>
    </location>
</feature>
<dbReference type="EMBL" id="CADCUC010000147">
    <property type="protein sequence ID" value="CAA9316454.1"/>
    <property type="molecule type" value="Genomic_DNA"/>
</dbReference>
<evidence type="ECO:0000313" key="2">
    <source>
        <dbReference type="EMBL" id="CAA9316454.1"/>
    </source>
</evidence>
<protein>
    <submittedName>
        <fullName evidence="2">Uncharacterized protein</fullName>
    </submittedName>
</protein>
<proteinExistence type="predicted"/>
<reference evidence="2" key="1">
    <citation type="submission" date="2020-02" db="EMBL/GenBank/DDBJ databases">
        <authorList>
            <person name="Meier V. D."/>
        </authorList>
    </citation>
    <scope>NUCLEOTIDE SEQUENCE</scope>
    <source>
        <strain evidence="2">AVDCRST_MAG90</strain>
    </source>
</reference>
<feature type="region of interest" description="Disordered" evidence="1">
    <location>
        <begin position="1"/>
        <end position="72"/>
    </location>
</feature>
<feature type="non-terminal residue" evidence="2">
    <location>
        <position position="1"/>
    </location>
</feature>
<feature type="compositionally biased region" description="Basic and acidic residues" evidence="1">
    <location>
        <begin position="36"/>
        <end position="50"/>
    </location>
</feature>
<evidence type="ECO:0000256" key="1">
    <source>
        <dbReference type="SAM" id="MobiDB-lite"/>
    </source>
</evidence>